<sequence>MDFETLRFAKFGQLDTAVTDWATMVTNLASLKEDARDGLKKKADKADWSGDNANVTKGFVDKTVLEFDDAHKQAKSLWNILRDTRDELKSYRSQLDEAIERGLKKNLTVSANGGGGFTVSMRIGPSSTGTPAPADSESAMNALRIEIQNILGKATESDHTGSVALRALSDQAELGFTGAEYKDRDSADNAIKQADALAAIAKKDPADLTVKEFDKLNAGLKKMSGDELFSARFAEKLKAQGMLDFWTELNTPRPTDLQSARGDQYDELQKNLSLTLATATQSDSRGMTDWKRDMVDLGSQPIARGSNTVGFQVMSNLMRWGNFDNKFLDDYGNELIKAEKERTDNGRHGAWRTGSPMDPVLNRTGSDSGTDPMTGFMKALSSSPDAATEFFSDTFLTKEEDHEFKEDTDGDGKKGMKELSNFDYLFEERDWPKDYTNKGEDSISGRNNMALALEAATTGHPAGMGPPDNAPPHSAQQARLMGDIVASISDDKTRLTDNSYMGDSIGQIASEYLPDINQAMSDDPEVLEDGQAGKVNKLFPITGSPADINHRDATRFLLAVGQTPEGYARVELTQKEYMANLMDYHLNPDLPTDQRFSSDKNLTVSQIAYGTGEVSGTLAIGRQEEIAGDAEEEDKAYAHALTQTKGGISGTIGIGIGVGTSFIATPAVGAAVGGAAGTVSSMFLEGIFKDYEGEAKNEAGPVMAEHWENGRDKNFKHSQEAVIEAAKAHGIPLQDLATHARIGARDGFTDAGTNVEAMGPDLKTDV</sequence>
<name>A0ABW0BBN0_9ACTN</name>
<proteinExistence type="predicted"/>
<comment type="caution">
    <text evidence="2">The sequence shown here is derived from an EMBL/GenBank/DDBJ whole genome shotgun (WGS) entry which is preliminary data.</text>
</comment>
<feature type="region of interest" description="Disordered" evidence="1">
    <location>
        <begin position="341"/>
        <end position="363"/>
    </location>
</feature>
<keyword evidence="3" id="KW-1185">Reference proteome</keyword>
<evidence type="ECO:0000256" key="1">
    <source>
        <dbReference type="SAM" id="MobiDB-lite"/>
    </source>
</evidence>
<dbReference type="RefSeq" id="WP_065847226.1">
    <property type="nucleotide sequence ID" value="NZ_JBHSKI010000016.1"/>
</dbReference>
<evidence type="ECO:0000313" key="2">
    <source>
        <dbReference type="EMBL" id="MFC5174605.1"/>
    </source>
</evidence>
<reference evidence="3" key="1">
    <citation type="journal article" date="2019" name="Int. J. Syst. Evol. Microbiol.">
        <title>The Global Catalogue of Microorganisms (GCM) 10K type strain sequencing project: providing services to taxonomists for standard genome sequencing and annotation.</title>
        <authorList>
            <consortium name="The Broad Institute Genomics Platform"/>
            <consortium name="The Broad Institute Genome Sequencing Center for Infectious Disease"/>
            <person name="Wu L."/>
            <person name="Ma J."/>
        </authorList>
    </citation>
    <scope>NUCLEOTIDE SEQUENCE [LARGE SCALE GENOMIC DNA]</scope>
    <source>
        <strain evidence="3">CGMCC 4.1721</strain>
    </source>
</reference>
<organism evidence="2 3">
    <name type="scientific">Streptomyces mutomycini</name>
    <dbReference type="NCBI Taxonomy" id="284036"/>
    <lineage>
        <taxon>Bacteria</taxon>
        <taxon>Bacillati</taxon>
        <taxon>Actinomycetota</taxon>
        <taxon>Actinomycetes</taxon>
        <taxon>Kitasatosporales</taxon>
        <taxon>Streptomycetaceae</taxon>
        <taxon>Streptomyces</taxon>
    </lineage>
</organism>
<accession>A0ABW0BBN0</accession>
<gene>
    <name evidence="2" type="ORF">ACFPRK_29055</name>
</gene>
<dbReference type="Proteomes" id="UP001596208">
    <property type="component" value="Unassembled WGS sequence"/>
</dbReference>
<dbReference type="EMBL" id="JBHSKI010000016">
    <property type="protein sequence ID" value="MFC5174605.1"/>
    <property type="molecule type" value="Genomic_DNA"/>
</dbReference>
<evidence type="ECO:0000313" key="3">
    <source>
        <dbReference type="Proteomes" id="UP001596208"/>
    </source>
</evidence>
<protein>
    <submittedName>
        <fullName evidence="2">DUF6571 family protein</fullName>
    </submittedName>
</protein>